<keyword evidence="13" id="KW-1185">Reference proteome</keyword>
<comment type="cofactor">
    <cofactor evidence="2">
        <name>Mg(2+)</name>
        <dbReference type="ChEBI" id="CHEBI:18420"/>
    </cofactor>
</comment>
<comment type="similarity">
    <text evidence="3">Belongs to the KdsC family.</text>
</comment>
<evidence type="ECO:0000256" key="3">
    <source>
        <dbReference type="ARBA" id="ARBA00005893"/>
    </source>
</evidence>
<comment type="caution">
    <text evidence="12">The sequence shown here is derived from an EMBL/GenBank/DDBJ whole genome shotgun (WGS) entry which is preliminary data.</text>
</comment>
<dbReference type="Pfam" id="PF08282">
    <property type="entry name" value="Hydrolase_3"/>
    <property type="match status" value="1"/>
</dbReference>
<evidence type="ECO:0000256" key="10">
    <source>
        <dbReference type="ARBA" id="ARBA00022985"/>
    </source>
</evidence>
<dbReference type="InterPro" id="IPR023214">
    <property type="entry name" value="HAD_sf"/>
</dbReference>
<dbReference type="InterPro" id="IPR010023">
    <property type="entry name" value="KdsC_fam"/>
</dbReference>
<evidence type="ECO:0000256" key="6">
    <source>
        <dbReference type="ARBA" id="ARBA00020092"/>
    </source>
</evidence>
<keyword evidence="7" id="KW-0479">Metal-binding</keyword>
<reference evidence="12 13" key="1">
    <citation type="submission" date="2023-07" db="EMBL/GenBank/DDBJ databases">
        <title>The novel representative of Negativicutes class, Anaeroselena agilis gen. nov. sp. nov.</title>
        <authorList>
            <person name="Prokofeva M.I."/>
            <person name="Elcheninov A.G."/>
            <person name="Klyukina A."/>
            <person name="Kublanov I.V."/>
            <person name="Frolov E.N."/>
            <person name="Podosokorskaya O.A."/>
        </authorList>
    </citation>
    <scope>NUCLEOTIDE SEQUENCE [LARGE SCALE GENOMIC DNA]</scope>
    <source>
        <strain evidence="12 13">4137-cl</strain>
    </source>
</reference>
<sequence>MDTEVRARRVKLLVFDVDGVLTSGQLLFGPDGEAMKVFHAQDGLGLNAAHRAGLKTALITGRESEMVRRRGAELSITDICQGAQDKIAHLERLLAKHNLTYDEVAYTGDDLNDLAVMEQAGLACAVANAAPEVKAAAHYVTGRSGGAGAVREIVELILKAQGKWPAVVESFRRPGGDRPCQ</sequence>
<evidence type="ECO:0000256" key="8">
    <source>
        <dbReference type="ARBA" id="ARBA00022801"/>
    </source>
</evidence>
<dbReference type="RefSeq" id="WP_413782248.1">
    <property type="nucleotide sequence ID" value="NZ_JAUOZS010000001.1"/>
</dbReference>
<gene>
    <name evidence="12" type="ORF">Q4T40_21450</name>
</gene>
<dbReference type="PANTHER" id="PTHR21485:SF6">
    <property type="entry name" value="N-ACYLNEURAMINATE CYTIDYLYLTRANSFERASE-RELATED"/>
    <property type="match status" value="1"/>
</dbReference>
<keyword evidence="10" id="KW-0448">Lipopolysaccharide biosynthesis</keyword>
<dbReference type="NCBIfam" id="TIGR01670">
    <property type="entry name" value="KdsC-phosphatas"/>
    <property type="match status" value="1"/>
</dbReference>
<dbReference type="SFLD" id="SFLDG01136">
    <property type="entry name" value="C1.6:_Phosphoserine_Phosphatas"/>
    <property type="match status" value="1"/>
</dbReference>
<proteinExistence type="inferred from homology"/>
<dbReference type="InterPro" id="IPR050793">
    <property type="entry name" value="CMP-NeuNAc_synthase"/>
</dbReference>
<evidence type="ECO:0000256" key="4">
    <source>
        <dbReference type="ARBA" id="ARBA00011881"/>
    </source>
</evidence>
<evidence type="ECO:0000256" key="9">
    <source>
        <dbReference type="ARBA" id="ARBA00022842"/>
    </source>
</evidence>
<evidence type="ECO:0000313" key="12">
    <source>
        <dbReference type="EMBL" id="MDT8903804.1"/>
    </source>
</evidence>
<keyword evidence="8 12" id="KW-0378">Hydrolase</keyword>
<evidence type="ECO:0000256" key="5">
    <source>
        <dbReference type="ARBA" id="ARBA00013066"/>
    </source>
</evidence>
<dbReference type="EC" id="3.1.3.45" evidence="5"/>
<dbReference type="Gene3D" id="3.40.50.1000">
    <property type="entry name" value="HAD superfamily/HAD-like"/>
    <property type="match status" value="1"/>
</dbReference>
<keyword evidence="9" id="KW-0460">Magnesium</keyword>
<dbReference type="InterPro" id="IPR036412">
    <property type="entry name" value="HAD-like_sf"/>
</dbReference>
<accession>A0ABU3P424</accession>
<evidence type="ECO:0000256" key="7">
    <source>
        <dbReference type="ARBA" id="ARBA00022723"/>
    </source>
</evidence>
<dbReference type="Proteomes" id="UP001254848">
    <property type="component" value="Unassembled WGS sequence"/>
</dbReference>
<dbReference type="PANTHER" id="PTHR21485">
    <property type="entry name" value="HAD SUPERFAMILY MEMBERS CMAS AND KDSC"/>
    <property type="match status" value="1"/>
</dbReference>
<evidence type="ECO:0000256" key="2">
    <source>
        <dbReference type="ARBA" id="ARBA00001946"/>
    </source>
</evidence>
<comment type="subunit">
    <text evidence="4">Homotetramer.</text>
</comment>
<evidence type="ECO:0000256" key="11">
    <source>
        <dbReference type="ARBA" id="ARBA00031051"/>
    </source>
</evidence>
<evidence type="ECO:0000313" key="13">
    <source>
        <dbReference type="Proteomes" id="UP001254848"/>
    </source>
</evidence>
<organism evidence="12 13">
    <name type="scientific">Anaeroselena agilis</name>
    <dbReference type="NCBI Taxonomy" id="3063788"/>
    <lineage>
        <taxon>Bacteria</taxon>
        <taxon>Bacillati</taxon>
        <taxon>Bacillota</taxon>
        <taxon>Negativicutes</taxon>
        <taxon>Acetonemataceae</taxon>
        <taxon>Anaeroselena</taxon>
    </lineage>
</organism>
<name>A0ABU3P424_9FIRM</name>
<dbReference type="PIRSF" id="PIRSF006118">
    <property type="entry name" value="KDO8-P_Ptase"/>
    <property type="match status" value="1"/>
</dbReference>
<dbReference type="CDD" id="cd01630">
    <property type="entry name" value="HAD_KDO-like"/>
    <property type="match status" value="1"/>
</dbReference>
<dbReference type="GO" id="GO:0016787">
    <property type="term" value="F:hydrolase activity"/>
    <property type="evidence" value="ECO:0007669"/>
    <property type="project" value="UniProtKB-KW"/>
</dbReference>
<comment type="catalytic activity">
    <reaction evidence="1">
        <text>3-deoxy-alpha-D-manno-2-octulosonate-8-phosphate + H2O = 3-deoxy-alpha-D-manno-oct-2-ulosonate + phosphate</text>
        <dbReference type="Rhea" id="RHEA:11500"/>
        <dbReference type="ChEBI" id="CHEBI:15377"/>
        <dbReference type="ChEBI" id="CHEBI:43474"/>
        <dbReference type="ChEBI" id="CHEBI:85985"/>
        <dbReference type="ChEBI" id="CHEBI:85986"/>
        <dbReference type="EC" id="3.1.3.45"/>
    </reaction>
</comment>
<protein>
    <recommendedName>
        <fullName evidence="6">3-deoxy-D-manno-octulosonate 8-phosphate phosphatase KdsC</fullName>
        <ecNumber evidence="5">3.1.3.45</ecNumber>
    </recommendedName>
    <alternativeName>
        <fullName evidence="11">KDO 8-P phosphatase</fullName>
    </alternativeName>
</protein>
<dbReference type="SUPFAM" id="SSF56784">
    <property type="entry name" value="HAD-like"/>
    <property type="match status" value="1"/>
</dbReference>
<evidence type="ECO:0000256" key="1">
    <source>
        <dbReference type="ARBA" id="ARBA00000898"/>
    </source>
</evidence>
<dbReference type="SFLD" id="SFLDG01138">
    <property type="entry name" value="C1.6.2:_Deoxy-d-mannose-octulo"/>
    <property type="match status" value="1"/>
</dbReference>
<dbReference type="EMBL" id="JAUOZS010000001">
    <property type="protein sequence ID" value="MDT8903804.1"/>
    <property type="molecule type" value="Genomic_DNA"/>
</dbReference>
<dbReference type="SFLD" id="SFLDS00003">
    <property type="entry name" value="Haloacid_Dehalogenase"/>
    <property type="match status" value="1"/>
</dbReference>